<dbReference type="STRING" id="670155.SAMN04488001_1568"/>
<dbReference type="EMBL" id="FNOI01000002">
    <property type="protein sequence ID" value="SDW69419.1"/>
    <property type="molecule type" value="Genomic_DNA"/>
</dbReference>
<name>A0A1H2VNG9_9RHOB</name>
<evidence type="ECO:0000256" key="1">
    <source>
        <dbReference type="ARBA" id="ARBA00023015"/>
    </source>
</evidence>
<evidence type="ECO:0000256" key="2">
    <source>
        <dbReference type="ARBA" id="ARBA00023125"/>
    </source>
</evidence>
<dbReference type="GO" id="GO:0043565">
    <property type="term" value="F:sequence-specific DNA binding"/>
    <property type="evidence" value="ECO:0007669"/>
    <property type="project" value="InterPro"/>
</dbReference>
<dbReference type="InterPro" id="IPR011008">
    <property type="entry name" value="Dimeric_a/b-barrel"/>
</dbReference>
<keyword evidence="3" id="KW-0804">Transcription</keyword>
<accession>A0A1H2VNG9</accession>
<dbReference type="RefSeq" id="WP_089946336.1">
    <property type="nucleotide sequence ID" value="NZ_FNOI01000002.1"/>
</dbReference>
<feature type="domain" description="HTH asnC-type" evidence="4">
    <location>
        <begin position="1"/>
        <end position="75"/>
    </location>
</feature>
<dbReference type="Pfam" id="PF01037">
    <property type="entry name" value="AsnC_trans_reg"/>
    <property type="match status" value="1"/>
</dbReference>
<dbReference type="GO" id="GO:0005829">
    <property type="term" value="C:cytosol"/>
    <property type="evidence" value="ECO:0007669"/>
    <property type="project" value="TreeGrafter"/>
</dbReference>
<dbReference type="InterPro" id="IPR000485">
    <property type="entry name" value="AsnC-type_HTH_dom"/>
</dbReference>
<dbReference type="SMART" id="SM00344">
    <property type="entry name" value="HTH_ASNC"/>
    <property type="match status" value="1"/>
</dbReference>
<dbReference type="InterPro" id="IPR036388">
    <property type="entry name" value="WH-like_DNA-bd_sf"/>
</dbReference>
<dbReference type="PROSITE" id="PS50956">
    <property type="entry name" value="HTH_ASNC_2"/>
    <property type="match status" value="1"/>
</dbReference>
<evidence type="ECO:0000313" key="5">
    <source>
        <dbReference type="EMBL" id="SDW69419.1"/>
    </source>
</evidence>
<dbReference type="PANTHER" id="PTHR30154">
    <property type="entry name" value="LEUCINE-RESPONSIVE REGULATORY PROTEIN"/>
    <property type="match status" value="1"/>
</dbReference>
<keyword evidence="1" id="KW-0805">Transcription regulation</keyword>
<dbReference type="GO" id="GO:0043200">
    <property type="term" value="P:response to amino acid"/>
    <property type="evidence" value="ECO:0007669"/>
    <property type="project" value="TreeGrafter"/>
</dbReference>
<dbReference type="AlphaFoldDB" id="A0A1H2VNG9"/>
<dbReference type="PANTHER" id="PTHR30154:SF34">
    <property type="entry name" value="TRANSCRIPTIONAL REGULATOR AZLB"/>
    <property type="match status" value="1"/>
</dbReference>
<keyword evidence="6" id="KW-1185">Reference proteome</keyword>
<keyword evidence="2 5" id="KW-0238">DNA-binding</keyword>
<dbReference type="PRINTS" id="PR00033">
    <property type="entry name" value="HTHASNC"/>
</dbReference>
<dbReference type="SUPFAM" id="SSF54909">
    <property type="entry name" value="Dimeric alpha+beta barrel"/>
    <property type="match status" value="1"/>
</dbReference>
<sequence>MDTTDQKLIALLKRDGRASVTTLAGELGVSRVTVQTRMDRMRRDGTIRRFTVEMGAGEADDLIHAIMMIEVKGAQTATVIKQLRRMPEIVDLHTTNGVWDLVAHIETASLPDFDRVLRQVREVQAVTGSETSLLLDRARG</sequence>
<dbReference type="OrthoDB" id="9809462at2"/>
<dbReference type="Proteomes" id="UP000199441">
    <property type="component" value="Unassembled WGS sequence"/>
</dbReference>
<evidence type="ECO:0000313" key="6">
    <source>
        <dbReference type="Proteomes" id="UP000199441"/>
    </source>
</evidence>
<protein>
    <submittedName>
        <fullName evidence="5">DNA-binding transcriptional regulator, Lrp family</fullName>
    </submittedName>
</protein>
<dbReference type="Pfam" id="PF13404">
    <property type="entry name" value="HTH_AsnC-type"/>
    <property type="match status" value="1"/>
</dbReference>
<proteinExistence type="predicted"/>
<evidence type="ECO:0000259" key="4">
    <source>
        <dbReference type="PROSITE" id="PS50956"/>
    </source>
</evidence>
<organism evidence="5 6">
    <name type="scientific">Litoreibacter albidus</name>
    <dbReference type="NCBI Taxonomy" id="670155"/>
    <lineage>
        <taxon>Bacteria</taxon>
        <taxon>Pseudomonadati</taxon>
        <taxon>Pseudomonadota</taxon>
        <taxon>Alphaproteobacteria</taxon>
        <taxon>Rhodobacterales</taxon>
        <taxon>Roseobacteraceae</taxon>
        <taxon>Litoreibacter</taxon>
    </lineage>
</organism>
<dbReference type="InterPro" id="IPR019888">
    <property type="entry name" value="Tscrpt_reg_AsnC-like"/>
</dbReference>
<reference evidence="6" key="1">
    <citation type="submission" date="2016-10" db="EMBL/GenBank/DDBJ databases">
        <authorList>
            <person name="Varghese N."/>
            <person name="Submissions S."/>
        </authorList>
    </citation>
    <scope>NUCLEOTIDE SEQUENCE [LARGE SCALE GENOMIC DNA]</scope>
    <source>
        <strain evidence="6">DSM 26922</strain>
    </source>
</reference>
<dbReference type="Gene3D" id="1.10.10.10">
    <property type="entry name" value="Winged helix-like DNA-binding domain superfamily/Winged helix DNA-binding domain"/>
    <property type="match status" value="1"/>
</dbReference>
<dbReference type="SUPFAM" id="SSF46785">
    <property type="entry name" value="Winged helix' DNA-binding domain"/>
    <property type="match status" value="1"/>
</dbReference>
<dbReference type="Gene3D" id="3.30.70.920">
    <property type="match status" value="1"/>
</dbReference>
<evidence type="ECO:0000256" key="3">
    <source>
        <dbReference type="ARBA" id="ARBA00023163"/>
    </source>
</evidence>
<dbReference type="InterPro" id="IPR036390">
    <property type="entry name" value="WH_DNA-bd_sf"/>
</dbReference>
<gene>
    <name evidence="5" type="ORF">SAMN04488001_1568</name>
</gene>
<dbReference type="InterPro" id="IPR019887">
    <property type="entry name" value="Tscrpt_reg_AsnC/Lrp_C"/>
</dbReference>